<evidence type="ECO:0000256" key="1">
    <source>
        <dbReference type="ARBA" id="ARBA00010641"/>
    </source>
</evidence>
<sequence>MDQWFKFFRNNFHLPDNSSQELIYHSFRELIYHDVYLLFRDHTLAEDVVQESFLKAVEKVPTLKNMSNIKAWLKKVARNTAYDCFKKNKKYRHASELQFVIEESEFFQTEEPAVADQVEQKIRDEMLHEALNQLNERYRHVLLLFYIEEKSYREIAEELKISEQALAQILARARKKLLYNFSRKWVDPDEQRRP</sequence>
<dbReference type="Pfam" id="PF04542">
    <property type="entry name" value="Sigma70_r2"/>
    <property type="match status" value="1"/>
</dbReference>
<feature type="domain" description="RNA polymerase sigma factor 70 region 4 type 2" evidence="6">
    <location>
        <begin position="125"/>
        <end position="177"/>
    </location>
</feature>
<dbReference type="PANTHER" id="PTHR43133:SF51">
    <property type="entry name" value="RNA POLYMERASE SIGMA FACTOR"/>
    <property type="match status" value="1"/>
</dbReference>
<dbReference type="InterPro" id="IPR013324">
    <property type="entry name" value="RNA_pol_sigma_r3/r4-like"/>
</dbReference>
<dbReference type="Pfam" id="PF08281">
    <property type="entry name" value="Sigma70_r4_2"/>
    <property type="match status" value="1"/>
</dbReference>
<organism evidence="7 8">
    <name type="scientific">Paenibacillus ehimensis</name>
    <dbReference type="NCBI Taxonomy" id="79264"/>
    <lineage>
        <taxon>Bacteria</taxon>
        <taxon>Bacillati</taxon>
        <taxon>Bacillota</taxon>
        <taxon>Bacilli</taxon>
        <taxon>Bacillales</taxon>
        <taxon>Paenibacillaceae</taxon>
        <taxon>Paenibacillus</taxon>
    </lineage>
</organism>
<comment type="caution">
    <text evidence="7">The sequence shown here is derived from an EMBL/GenBank/DDBJ whole genome shotgun (WGS) entry which is preliminary data.</text>
</comment>
<accession>A0ABT8VLE3</accession>
<evidence type="ECO:0000256" key="2">
    <source>
        <dbReference type="ARBA" id="ARBA00023015"/>
    </source>
</evidence>
<protein>
    <submittedName>
        <fullName evidence="7">Sigma-70 family RNA polymerase sigma factor</fullName>
    </submittedName>
</protein>
<dbReference type="CDD" id="cd06171">
    <property type="entry name" value="Sigma70_r4"/>
    <property type="match status" value="1"/>
</dbReference>
<dbReference type="RefSeq" id="WP_302881374.1">
    <property type="nucleotide sequence ID" value="NZ_JAUMKJ010000080.1"/>
</dbReference>
<keyword evidence="7" id="KW-0614">Plasmid</keyword>
<keyword evidence="4" id="KW-0804">Transcription</keyword>
<dbReference type="InterPro" id="IPR013249">
    <property type="entry name" value="RNA_pol_sigma70_r4_t2"/>
</dbReference>
<dbReference type="SUPFAM" id="SSF88659">
    <property type="entry name" value="Sigma3 and sigma4 domains of RNA polymerase sigma factors"/>
    <property type="match status" value="1"/>
</dbReference>
<comment type="similarity">
    <text evidence="1">Belongs to the sigma-70 factor family. ECF subfamily.</text>
</comment>
<evidence type="ECO:0000259" key="5">
    <source>
        <dbReference type="Pfam" id="PF04542"/>
    </source>
</evidence>
<dbReference type="NCBIfam" id="TIGR02937">
    <property type="entry name" value="sigma70-ECF"/>
    <property type="match status" value="1"/>
</dbReference>
<evidence type="ECO:0000256" key="4">
    <source>
        <dbReference type="ARBA" id="ARBA00023163"/>
    </source>
</evidence>
<feature type="domain" description="RNA polymerase sigma-70 region 2" evidence="5">
    <location>
        <begin position="24"/>
        <end position="90"/>
    </location>
</feature>
<dbReference type="PANTHER" id="PTHR43133">
    <property type="entry name" value="RNA POLYMERASE ECF-TYPE SIGMA FACTO"/>
    <property type="match status" value="1"/>
</dbReference>
<dbReference type="InterPro" id="IPR039425">
    <property type="entry name" value="RNA_pol_sigma-70-like"/>
</dbReference>
<dbReference type="Proteomes" id="UP001168883">
    <property type="component" value="Unassembled WGS sequence"/>
</dbReference>
<dbReference type="InterPro" id="IPR036388">
    <property type="entry name" value="WH-like_DNA-bd_sf"/>
</dbReference>
<geneLocation type="plasmid" evidence="7">
    <name>pLPM_part_1</name>
</geneLocation>
<dbReference type="EMBL" id="JAUMKJ010000080">
    <property type="protein sequence ID" value="MDO3681813.1"/>
    <property type="molecule type" value="Genomic_DNA"/>
</dbReference>
<keyword evidence="3" id="KW-0731">Sigma factor</keyword>
<dbReference type="InterPro" id="IPR014284">
    <property type="entry name" value="RNA_pol_sigma-70_dom"/>
</dbReference>
<proteinExistence type="inferred from homology"/>
<keyword evidence="2" id="KW-0805">Transcription regulation</keyword>
<name>A0ABT8VLE3_9BACL</name>
<gene>
    <name evidence="7" type="ORF">Q3C12_32980</name>
</gene>
<dbReference type="SUPFAM" id="SSF88946">
    <property type="entry name" value="Sigma2 domain of RNA polymerase sigma factors"/>
    <property type="match status" value="1"/>
</dbReference>
<evidence type="ECO:0000259" key="6">
    <source>
        <dbReference type="Pfam" id="PF08281"/>
    </source>
</evidence>
<dbReference type="InterPro" id="IPR013325">
    <property type="entry name" value="RNA_pol_sigma_r2"/>
</dbReference>
<dbReference type="Gene3D" id="1.10.1740.10">
    <property type="match status" value="1"/>
</dbReference>
<evidence type="ECO:0000313" key="7">
    <source>
        <dbReference type="EMBL" id="MDO3681813.1"/>
    </source>
</evidence>
<evidence type="ECO:0000256" key="3">
    <source>
        <dbReference type="ARBA" id="ARBA00023082"/>
    </source>
</evidence>
<evidence type="ECO:0000313" key="8">
    <source>
        <dbReference type="Proteomes" id="UP001168883"/>
    </source>
</evidence>
<reference evidence="7" key="1">
    <citation type="submission" date="2023-07" db="EMBL/GenBank/DDBJ databases">
        <authorList>
            <person name="Aktuganov G."/>
            <person name="Boyko T."/>
            <person name="Delegan Y."/>
            <person name="Galimzianova N."/>
            <person name="Gilvanova E."/>
            <person name="Korobov V."/>
            <person name="Kuzmina L."/>
            <person name="Melentiev A."/>
            <person name="Milman P."/>
            <person name="Ryabova A."/>
            <person name="Stupak E."/>
            <person name="Yasakov T."/>
            <person name="Zharikova N."/>
            <person name="Zhurenko E."/>
        </authorList>
    </citation>
    <scope>NUCLEOTIDE SEQUENCE</scope>
    <source>
        <strain evidence="7">IB-739</strain>
        <plasmid evidence="7">pLPM_part_1</plasmid>
    </source>
</reference>
<dbReference type="Gene3D" id="1.10.10.10">
    <property type="entry name" value="Winged helix-like DNA-binding domain superfamily/Winged helix DNA-binding domain"/>
    <property type="match status" value="1"/>
</dbReference>
<keyword evidence="8" id="KW-1185">Reference proteome</keyword>
<dbReference type="InterPro" id="IPR007627">
    <property type="entry name" value="RNA_pol_sigma70_r2"/>
</dbReference>